<evidence type="ECO:0000313" key="3">
    <source>
        <dbReference type="Proteomes" id="UP000001876"/>
    </source>
</evidence>
<keyword evidence="3" id="KW-1185">Reference proteome</keyword>
<feature type="compositionally biased region" description="Polar residues" evidence="1">
    <location>
        <begin position="55"/>
        <end position="66"/>
    </location>
</feature>
<dbReference type="KEGG" id="mpp:MICPUCDRAFT_54768"/>
<dbReference type="AlphaFoldDB" id="C1NA56"/>
<evidence type="ECO:0000256" key="1">
    <source>
        <dbReference type="SAM" id="MobiDB-lite"/>
    </source>
</evidence>
<dbReference type="GeneID" id="9690173"/>
<dbReference type="EMBL" id="GG663752">
    <property type="protein sequence ID" value="EEH51066.1"/>
    <property type="molecule type" value="Genomic_DNA"/>
</dbReference>
<protein>
    <submittedName>
        <fullName evidence="2">Predicted protein</fullName>
    </submittedName>
</protein>
<organism evidence="3">
    <name type="scientific">Micromonas pusilla (strain CCMP1545)</name>
    <name type="common">Picoplanktonic green alga</name>
    <dbReference type="NCBI Taxonomy" id="564608"/>
    <lineage>
        <taxon>Eukaryota</taxon>
        <taxon>Viridiplantae</taxon>
        <taxon>Chlorophyta</taxon>
        <taxon>Mamiellophyceae</taxon>
        <taxon>Mamiellales</taxon>
        <taxon>Mamiellaceae</taxon>
        <taxon>Micromonas</taxon>
    </lineage>
</organism>
<reference evidence="2 3" key="1">
    <citation type="journal article" date="2009" name="Science">
        <title>Green evolution and dynamic adaptations revealed by genomes of the marine picoeukaryotes Micromonas.</title>
        <authorList>
            <person name="Worden A.Z."/>
            <person name="Lee J.H."/>
            <person name="Mock T."/>
            <person name="Rouze P."/>
            <person name="Simmons M.P."/>
            <person name="Aerts A.L."/>
            <person name="Allen A.E."/>
            <person name="Cuvelier M.L."/>
            <person name="Derelle E."/>
            <person name="Everett M.V."/>
            <person name="Foulon E."/>
            <person name="Grimwood J."/>
            <person name="Gundlach H."/>
            <person name="Henrissat B."/>
            <person name="Napoli C."/>
            <person name="McDonald S.M."/>
            <person name="Parker M.S."/>
            <person name="Rombauts S."/>
            <person name="Salamov A."/>
            <person name="Von Dassow P."/>
            <person name="Badger J.H."/>
            <person name="Coutinho P.M."/>
            <person name="Demir E."/>
            <person name="Dubchak I."/>
            <person name="Gentemann C."/>
            <person name="Eikrem W."/>
            <person name="Gready J.E."/>
            <person name="John U."/>
            <person name="Lanier W."/>
            <person name="Lindquist E.A."/>
            <person name="Lucas S."/>
            <person name="Mayer K.F."/>
            <person name="Moreau H."/>
            <person name="Not F."/>
            <person name="Otillar R."/>
            <person name="Panaud O."/>
            <person name="Pangilinan J."/>
            <person name="Paulsen I."/>
            <person name="Piegu B."/>
            <person name="Poliakov A."/>
            <person name="Robbens S."/>
            <person name="Schmutz J."/>
            <person name="Toulza E."/>
            <person name="Wyss T."/>
            <person name="Zelensky A."/>
            <person name="Zhou K."/>
            <person name="Armbrust E.V."/>
            <person name="Bhattacharya D."/>
            <person name="Goodenough U.W."/>
            <person name="Van de Peer Y."/>
            <person name="Grigoriev I.V."/>
        </authorList>
    </citation>
    <scope>NUCLEOTIDE SEQUENCE [LARGE SCALE GENOMIC DNA]</scope>
    <source>
        <strain evidence="2 3">CCMP1545</strain>
    </source>
</reference>
<proteinExistence type="predicted"/>
<sequence length="66" mass="7106">MFRVVPASVIATHVIAGLNTTLWISPTTPRTSPLGSACSTPRAPRINHPTRTRVETCNPTSRNTPP</sequence>
<dbReference type="Proteomes" id="UP000001876">
    <property type="component" value="Unassembled WGS sequence"/>
</dbReference>
<gene>
    <name evidence="2" type="ORF">MICPUCDRAFT_54768</name>
</gene>
<dbReference type="RefSeq" id="XP_003064732.1">
    <property type="nucleotide sequence ID" value="XM_003064686.1"/>
</dbReference>
<feature type="region of interest" description="Disordered" evidence="1">
    <location>
        <begin position="29"/>
        <end position="66"/>
    </location>
</feature>
<evidence type="ECO:0000313" key="2">
    <source>
        <dbReference type="EMBL" id="EEH51066.1"/>
    </source>
</evidence>
<feature type="compositionally biased region" description="Polar residues" evidence="1">
    <location>
        <begin position="29"/>
        <end position="39"/>
    </location>
</feature>
<accession>C1NA56</accession>
<name>C1NA56_MICPC</name>